<keyword evidence="3 10" id="KW-1134">Transmembrane beta strand</keyword>
<name>A0A858RHW5_9BACT</name>
<dbReference type="GO" id="GO:0009279">
    <property type="term" value="C:cell outer membrane"/>
    <property type="evidence" value="ECO:0007669"/>
    <property type="project" value="UniProtKB-SubCell"/>
</dbReference>
<accession>A0A858RHW5</accession>
<dbReference type="InterPro" id="IPR012910">
    <property type="entry name" value="Plug_dom"/>
</dbReference>
<evidence type="ECO:0000256" key="6">
    <source>
        <dbReference type="ARBA" id="ARBA00023077"/>
    </source>
</evidence>
<dbReference type="InterPro" id="IPR039426">
    <property type="entry name" value="TonB-dep_rcpt-like"/>
</dbReference>
<keyword evidence="8 14" id="KW-0675">Receptor</keyword>
<gene>
    <name evidence="14" type="ORF">HHL09_13615</name>
</gene>
<protein>
    <submittedName>
        <fullName evidence="14">TonB-dependent receptor</fullName>
    </submittedName>
</protein>
<evidence type="ECO:0000256" key="4">
    <source>
        <dbReference type="ARBA" id="ARBA00022692"/>
    </source>
</evidence>
<proteinExistence type="inferred from homology"/>
<reference evidence="14 15" key="1">
    <citation type="submission" date="2020-04" db="EMBL/GenBank/DDBJ databases">
        <title>Luteolibacter sp. G-1-1-1 isolated from soil.</title>
        <authorList>
            <person name="Dahal R.H."/>
        </authorList>
    </citation>
    <scope>NUCLEOTIDE SEQUENCE [LARGE SCALE GENOMIC DNA]</scope>
    <source>
        <strain evidence="14 15">G-1-1-1</strain>
    </source>
</reference>
<dbReference type="GO" id="GO:0044718">
    <property type="term" value="P:siderophore transmembrane transport"/>
    <property type="evidence" value="ECO:0007669"/>
    <property type="project" value="TreeGrafter"/>
</dbReference>
<evidence type="ECO:0000256" key="2">
    <source>
        <dbReference type="ARBA" id="ARBA00022448"/>
    </source>
</evidence>
<dbReference type="EMBL" id="CP051774">
    <property type="protein sequence ID" value="QJE96776.1"/>
    <property type="molecule type" value="Genomic_DNA"/>
</dbReference>
<dbReference type="InterPro" id="IPR036942">
    <property type="entry name" value="Beta-barrel_TonB_sf"/>
</dbReference>
<dbReference type="InterPro" id="IPR037066">
    <property type="entry name" value="Plug_dom_sf"/>
</dbReference>
<dbReference type="RefSeq" id="WP_169455176.1">
    <property type="nucleotide sequence ID" value="NZ_CP051774.1"/>
</dbReference>
<dbReference type="PANTHER" id="PTHR30069">
    <property type="entry name" value="TONB-DEPENDENT OUTER MEMBRANE RECEPTOR"/>
    <property type="match status" value="1"/>
</dbReference>
<organism evidence="14 15">
    <name type="scientific">Luteolibacter luteus</name>
    <dbReference type="NCBI Taxonomy" id="2728835"/>
    <lineage>
        <taxon>Bacteria</taxon>
        <taxon>Pseudomonadati</taxon>
        <taxon>Verrucomicrobiota</taxon>
        <taxon>Verrucomicrobiia</taxon>
        <taxon>Verrucomicrobiales</taxon>
        <taxon>Verrucomicrobiaceae</taxon>
        <taxon>Luteolibacter</taxon>
    </lineage>
</organism>
<evidence type="ECO:0000256" key="7">
    <source>
        <dbReference type="ARBA" id="ARBA00023136"/>
    </source>
</evidence>
<keyword evidence="2 10" id="KW-0813">Transport</keyword>
<keyword evidence="9 10" id="KW-0998">Cell outer membrane</keyword>
<dbReference type="PANTHER" id="PTHR30069:SF29">
    <property type="entry name" value="HEMOGLOBIN AND HEMOGLOBIN-HAPTOGLOBIN-BINDING PROTEIN 1-RELATED"/>
    <property type="match status" value="1"/>
</dbReference>
<dbReference type="PROSITE" id="PS52016">
    <property type="entry name" value="TONB_DEPENDENT_REC_3"/>
    <property type="match status" value="1"/>
</dbReference>
<evidence type="ECO:0000256" key="8">
    <source>
        <dbReference type="ARBA" id="ARBA00023170"/>
    </source>
</evidence>
<keyword evidence="15" id="KW-1185">Reference proteome</keyword>
<keyword evidence="4 10" id="KW-0812">Transmembrane</keyword>
<dbReference type="Pfam" id="PF00593">
    <property type="entry name" value="TonB_dep_Rec_b-barrel"/>
    <property type="match status" value="1"/>
</dbReference>
<evidence type="ECO:0000313" key="15">
    <source>
        <dbReference type="Proteomes" id="UP000501812"/>
    </source>
</evidence>
<evidence type="ECO:0000259" key="12">
    <source>
        <dbReference type="Pfam" id="PF00593"/>
    </source>
</evidence>
<evidence type="ECO:0000313" key="14">
    <source>
        <dbReference type="EMBL" id="QJE96776.1"/>
    </source>
</evidence>
<evidence type="ECO:0000259" key="13">
    <source>
        <dbReference type="Pfam" id="PF07715"/>
    </source>
</evidence>
<dbReference type="CDD" id="cd01347">
    <property type="entry name" value="ligand_gated_channel"/>
    <property type="match status" value="1"/>
</dbReference>
<dbReference type="InterPro" id="IPR000531">
    <property type="entry name" value="Beta-barrel_TonB"/>
</dbReference>
<sequence>MRFRYLLLPVVPMALQAQDVLDPLIVTASRTEEKESDTAYTVEEIDKTYIEQNKRRTLPDALQFTPGVLVQKTAYGHGSPYVRGFTGRQNLLMIDGVRMNNSIWRSGPVQYWNTVDPYSIDHLELVKSQGSVLYGSDAVGGTVNVFTKSSGFQEETDGAFFTHGSAYYEYRSNGDDSHIGRVESSFGVGGQYGVMLGISAKDYGDIRDSGVGLMRNTGYPEQDLDFRFDMALNKQTTLTLVHQQVNQDNVSRWHSTVFNPGWQHSGHVAQPGTWLARTLDQERSLTYVRVEQENDDSAFIKRWNATVSYQTQADSEKQYRTRTDRRYQIAELDTVGFDTSFESIIGPGSLVYGLDYYRDTVESEGYRKRATGGLNYDAATRPVADDSNYELFGAFAQYQWKPVDQFELTGGLRYTYAQAELGRYWDAAASTDRYGADRDWDNVVGSLRAIYRFTDCWSIYGGASQAFRAPNLDDLSGNLTARSGIASTGSVDVDPEEYITYEIGTRHNTENTSVNFAAFYTDVDDLIVGVPITSGSSTTVATNGRDGYVYGVELEGAWRFHPEWTVSGFGAWQDGRTETAAYLGGPIVDEPGSRLLPLTGSVALRWTAPSEAFWIEGRVLAAAEENRLTASDRADNQRIPSMGTPNYIVYMLHGGWRASEFLELTAGLENITNEDYRNHGSGQNEAGFNTILGAKLIW</sequence>
<dbReference type="SUPFAM" id="SSF56935">
    <property type="entry name" value="Porins"/>
    <property type="match status" value="1"/>
</dbReference>
<evidence type="ECO:0000256" key="3">
    <source>
        <dbReference type="ARBA" id="ARBA00022452"/>
    </source>
</evidence>
<evidence type="ECO:0000256" key="9">
    <source>
        <dbReference type="ARBA" id="ARBA00023237"/>
    </source>
</evidence>
<keyword evidence="5" id="KW-0732">Signal</keyword>
<dbReference type="Gene3D" id="2.40.170.20">
    <property type="entry name" value="TonB-dependent receptor, beta-barrel domain"/>
    <property type="match status" value="1"/>
</dbReference>
<dbReference type="GO" id="GO:0015344">
    <property type="term" value="F:siderophore uptake transmembrane transporter activity"/>
    <property type="evidence" value="ECO:0007669"/>
    <property type="project" value="TreeGrafter"/>
</dbReference>
<keyword evidence="7 10" id="KW-0472">Membrane</keyword>
<comment type="subcellular location">
    <subcellularLocation>
        <location evidence="1 10">Cell outer membrane</location>
        <topology evidence="1 10">Multi-pass membrane protein</topology>
    </subcellularLocation>
</comment>
<comment type="similarity">
    <text evidence="10 11">Belongs to the TonB-dependent receptor family.</text>
</comment>
<dbReference type="Proteomes" id="UP000501812">
    <property type="component" value="Chromosome"/>
</dbReference>
<evidence type="ECO:0000256" key="5">
    <source>
        <dbReference type="ARBA" id="ARBA00022729"/>
    </source>
</evidence>
<keyword evidence="6 11" id="KW-0798">TonB box</keyword>
<dbReference type="Pfam" id="PF07715">
    <property type="entry name" value="Plug"/>
    <property type="match status" value="1"/>
</dbReference>
<feature type="domain" description="TonB-dependent receptor-like beta-barrel" evidence="12">
    <location>
        <begin position="219"/>
        <end position="671"/>
    </location>
</feature>
<dbReference type="AlphaFoldDB" id="A0A858RHW5"/>
<feature type="domain" description="TonB-dependent receptor plug" evidence="13">
    <location>
        <begin position="35"/>
        <end position="142"/>
    </location>
</feature>
<evidence type="ECO:0000256" key="1">
    <source>
        <dbReference type="ARBA" id="ARBA00004571"/>
    </source>
</evidence>
<dbReference type="KEGG" id="luo:HHL09_13615"/>
<evidence type="ECO:0000256" key="10">
    <source>
        <dbReference type="PROSITE-ProRule" id="PRU01360"/>
    </source>
</evidence>
<evidence type="ECO:0000256" key="11">
    <source>
        <dbReference type="RuleBase" id="RU003357"/>
    </source>
</evidence>
<dbReference type="Gene3D" id="2.170.130.10">
    <property type="entry name" value="TonB-dependent receptor, plug domain"/>
    <property type="match status" value="1"/>
</dbReference>